<name>A0AAV4MXH9_9ARAC</name>
<evidence type="ECO:0000313" key="3">
    <source>
        <dbReference type="Proteomes" id="UP001054837"/>
    </source>
</evidence>
<proteinExistence type="predicted"/>
<evidence type="ECO:0000256" key="1">
    <source>
        <dbReference type="SAM" id="MobiDB-lite"/>
    </source>
</evidence>
<dbReference type="AlphaFoldDB" id="A0AAV4MXH9"/>
<protein>
    <submittedName>
        <fullName evidence="2">Uncharacterized protein</fullName>
    </submittedName>
</protein>
<reference evidence="2 3" key="1">
    <citation type="submission" date="2021-06" db="EMBL/GenBank/DDBJ databases">
        <title>Caerostris darwini draft genome.</title>
        <authorList>
            <person name="Kono N."/>
            <person name="Arakawa K."/>
        </authorList>
    </citation>
    <scope>NUCLEOTIDE SEQUENCE [LARGE SCALE GENOMIC DNA]</scope>
</reference>
<keyword evidence="3" id="KW-1185">Reference proteome</keyword>
<feature type="region of interest" description="Disordered" evidence="1">
    <location>
        <begin position="70"/>
        <end position="92"/>
    </location>
</feature>
<gene>
    <name evidence="2" type="ORF">CDAR_85761</name>
</gene>
<sequence length="92" mass="10495">MIKKQGDNLLTSPPTVMERHKKTYRILVNTKEVVTSIDILKSAFLWSPEMYPYHFFVEEMAGLHYTITSTADHSSTDTPEETSSTSIAVFPR</sequence>
<dbReference type="EMBL" id="BPLQ01000996">
    <property type="protein sequence ID" value="GIX77227.1"/>
    <property type="molecule type" value="Genomic_DNA"/>
</dbReference>
<dbReference type="Proteomes" id="UP001054837">
    <property type="component" value="Unassembled WGS sequence"/>
</dbReference>
<accession>A0AAV4MXH9</accession>
<comment type="caution">
    <text evidence="2">The sequence shown here is derived from an EMBL/GenBank/DDBJ whole genome shotgun (WGS) entry which is preliminary data.</text>
</comment>
<organism evidence="2 3">
    <name type="scientific">Caerostris darwini</name>
    <dbReference type="NCBI Taxonomy" id="1538125"/>
    <lineage>
        <taxon>Eukaryota</taxon>
        <taxon>Metazoa</taxon>
        <taxon>Ecdysozoa</taxon>
        <taxon>Arthropoda</taxon>
        <taxon>Chelicerata</taxon>
        <taxon>Arachnida</taxon>
        <taxon>Araneae</taxon>
        <taxon>Araneomorphae</taxon>
        <taxon>Entelegynae</taxon>
        <taxon>Araneoidea</taxon>
        <taxon>Araneidae</taxon>
        <taxon>Caerostris</taxon>
    </lineage>
</organism>
<evidence type="ECO:0000313" key="2">
    <source>
        <dbReference type="EMBL" id="GIX77227.1"/>
    </source>
</evidence>